<dbReference type="AlphaFoldDB" id="A0A3G1KUB1"/>
<keyword evidence="2" id="KW-1185">Reference proteome</keyword>
<proteinExistence type="predicted"/>
<dbReference type="Proteomes" id="UP000323521">
    <property type="component" value="Chromosome"/>
</dbReference>
<organism evidence="1 2">
    <name type="scientific">Formimonas warabiya</name>
    <dbReference type="NCBI Taxonomy" id="1761012"/>
    <lineage>
        <taxon>Bacteria</taxon>
        <taxon>Bacillati</taxon>
        <taxon>Bacillota</taxon>
        <taxon>Clostridia</taxon>
        <taxon>Eubacteriales</taxon>
        <taxon>Peptococcaceae</taxon>
        <taxon>Candidatus Formimonas</taxon>
    </lineage>
</organism>
<dbReference type="EMBL" id="CP017634">
    <property type="protein sequence ID" value="ATW26020.1"/>
    <property type="molecule type" value="Genomic_DNA"/>
</dbReference>
<dbReference type="OrthoDB" id="2082441at2"/>
<reference evidence="1 2" key="1">
    <citation type="submission" date="2016-10" db="EMBL/GenBank/DDBJ databases">
        <title>Complete Genome Sequence of Peptococcaceae strain DCMF.</title>
        <authorList>
            <person name="Edwards R.J."/>
            <person name="Holland S.I."/>
            <person name="Deshpande N.P."/>
            <person name="Wong Y.K."/>
            <person name="Ertan H."/>
            <person name="Manefield M."/>
            <person name="Russell T.L."/>
            <person name="Lee M.J."/>
        </authorList>
    </citation>
    <scope>NUCLEOTIDE SEQUENCE [LARGE SCALE GENOMIC DNA]</scope>
    <source>
        <strain evidence="1 2">DCMF</strain>
    </source>
</reference>
<dbReference type="RefSeq" id="WP_148135291.1">
    <property type="nucleotide sequence ID" value="NZ_CP017634.1"/>
</dbReference>
<accession>A0A3G1KUB1</accession>
<evidence type="ECO:0000313" key="2">
    <source>
        <dbReference type="Proteomes" id="UP000323521"/>
    </source>
</evidence>
<name>A0A3G1KUB1_FORW1</name>
<sequence>MPDDPLQRRIDFSLNLLCALKNIQNQLAHELLEIEKTSGSVYEKIFDEDRGNIQDQVDKYKANIEKNVALNYEIMNQINLWYDFVKNPRKMKGLFFPVQFYFYQRKLKKRIRKINREIGSMTIENRFIMEKLTNWEQGLEQKALLQIKEGDYYQGYLRLETRKNELVSDLEYVLSTLPLPYPVQLDFKDIDGFMTQLRGISSL</sequence>
<evidence type="ECO:0000313" key="1">
    <source>
        <dbReference type="EMBL" id="ATW26020.1"/>
    </source>
</evidence>
<dbReference type="KEGG" id="fwa:DCMF_15675"/>
<protein>
    <submittedName>
        <fullName evidence="1">Uncharacterized protein</fullName>
    </submittedName>
</protein>
<gene>
    <name evidence="1" type="ORF">DCMF_15675</name>
</gene>